<dbReference type="FunFam" id="1.50.10.20:FF:000014">
    <property type="entry name" value="Protein farnesyltransferase subunit beta"/>
    <property type="match status" value="1"/>
</dbReference>
<keyword evidence="12" id="KW-1185">Reference proteome</keyword>
<comment type="cofactor">
    <cofactor evidence="9">
        <name>Zn(2+)</name>
        <dbReference type="ChEBI" id="CHEBI:29105"/>
    </cofactor>
    <text evidence="9">Binds 1 zinc ion per subunit.</text>
</comment>
<dbReference type="GO" id="GO:0005965">
    <property type="term" value="C:protein farnesyltransferase complex"/>
    <property type="evidence" value="ECO:0007669"/>
    <property type="project" value="UniProtKB-UniRule"/>
</dbReference>
<dbReference type="AlphaFoldDB" id="A0A6G1HYP3"/>
<dbReference type="OrthoDB" id="10261146at2759"/>
<feature type="domain" description="Prenyltransferase alpha-alpha toroid" evidence="10">
    <location>
        <begin position="52"/>
        <end position="411"/>
    </location>
</feature>
<evidence type="ECO:0000256" key="6">
    <source>
        <dbReference type="ARBA" id="ARBA00022723"/>
    </source>
</evidence>
<dbReference type="InterPro" id="IPR001330">
    <property type="entry name" value="Prenyltrans"/>
</dbReference>
<evidence type="ECO:0000256" key="3">
    <source>
        <dbReference type="ARBA" id="ARBA00015798"/>
    </source>
</evidence>
<comment type="catalytic activity">
    <reaction evidence="9">
        <text>L-cysteinyl-[protein] + (2E,6E)-farnesyl diphosphate = S-(2E,6E)-farnesyl-L-cysteinyl-[protein] + diphosphate</text>
        <dbReference type="Rhea" id="RHEA:13345"/>
        <dbReference type="Rhea" id="RHEA-COMP:10131"/>
        <dbReference type="Rhea" id="RHEA-COMP:11535"/>
        <dbReference type="ChEBI" id="CHEBI:29950"/>
        <dbReference type="ChEBI" id="CHEBI:33019"/>
        <dbReference type="ChEBI" id="CHEBI:86019"/>
        <dbReference type="ChEBI" id="CHEBI:175763"/>
    </reaction>
</comment>
<dbReference type="Proteomes" id="UP000799640">
    <property type="component" value="Unassembled WGS sequence"/>
</dbReference>
<comment type="subunit">
    <text evidence="9">Heterodimer of an alpha and a beta subunit.</text>
</comment>
<evidence type="ECO:0000256" key="2">
    <source>
        <dbReference type="ARBA" id="ARBA00012702"/>
    </source>
</evidence>
<keyword evidence="6 9" id="KW-0479">Metal-binding</keyword>
<gene>
    <name evidence="11" type="ORF">EJ06DRAFT_476728</name>
</gene>
<dbReference type="InterPro" id="IPR026872">
    <property type="entry name" value="FTB"/>
</dbReference>
<dbReference type="PANTHER" id="PTHR11774:SF6">
    <property type="entry name" value="PROTEIN FARNESYLTRANSFERASE SUBUNIT BETA"/>
    <property type="match status" value="1"/>
</dbReference>
<comment type="similarity">
    <text evidence="1 9">Belongs to the protein prenyltransferase subunit beta family.</text>
</comment>
<proteinExistence type="inferred from homology"/>
<keyword evidence="7" id="KW-0677">Repeat</keyword>
<evidence type="ECO:0000256" key="8">
    <source>
        <dbReference type="ARBA" id="ARBA00022833"/>
    </source>
</evidence>
<keyword evidence="8 9" id="KW-0862">Zinc</keyword>
<dbReference type="Pfam" id="PF00432">
    <property type="entry name" value="Prenyltrans"/>
    <property type="match status" value="1"/>
</dbReference>
<evidence type="ECO:0000259" key="10">
    <source>
        <dbReference type="Pfam" id="PF00432"/>
    </source>
</evidence>
<evidence type="ECO:0000256" key="4">
    <source>
        <dbReference type="ARBA" id="ARBA00022602"/>
    </source>
</evidence>
<keyword evidence="5 9" id="KW-0808">Transferase</keyword>
<dbReference type="Gene3D" id="1.50.10.20">
    <property type="match status" value="1"/>
</dbReference>
<dbReference type="SUPFAM" id="SSF48239">
    <property type="entry name" value="Terpenoid cyclases/Protein prenyltransferases"/>
    <property type="match status" value="1"/>
</dbReference>
<evidence type="ECO:0000256" key="9">
    <source>
        <dbReference type="RuleBase" id="RU365056"/>
    </source>
</evidence>
<dbReference type="EMBL" id="ML996694">
    <property type="protein sequence ID" value="KAF2400939.1"/>
    <property type="molecule type" value="Genomic_DNA"/>
</dbReference>
<name>A0A6G1HYP3_9PEZI</name>
<evidence type="ECO:0000256" key="1">
    <source>
        <dbReference type="ARBA" id="ARBA00010497"/>
    </source>
</evidence>
<dbReference type="EC" id="2.5.1.58" evidence="2 9"/>
<reference evidence="11" key="1">
    <citation type="journal article" date="2020" name="Stud. Mycol.">
        <title>101 Dothideomycetes genomes: a test case for predicting lifestyles and emergence of pathogens.</title>
        <authorList>
            <person name="Haridas S."/>
            <person name="Albert R."/>
            <person name="Binder M."/>
            <person name="Bloem J."/>
            <person name="Labutti K."/>
            <person name="Salamov A."/>
            <person name="Andreopoulos B."/>
            <person name="Baker S."/>
            <person name="Barry K."/>
            <person name="Bills G."/>
            <person name="Bluhm B."/>
            <person name="Cannon C."/>
            <person name="Castanera R."/>
            <person name="Culley D."/>
            <person name="Daum C."/>
            <person name="Ezra D."/>
            <person name="Gonzalez J."/>
            <person name="Henrissat B."/>
            <person name="Kuo A."/>
            <person name="Liang C."/>
            <person name="Lipzen A."/>
            <person name="Lutzoni F."/>
            <person name="Magnuson J."/>
            <person name="Mondo S."/>
            <person name="Nolan M."/>
            <person name="Ohm R."/>
            <person name="Pangilinan J."/>
            <person name="Park H.-J."/>
            <person name="Ramirez L."/>
            <person name="Alfaro M."/>
            <person name="Sun H."/>
            <person name="Tritt A."/>
            <person name="Yoshinaga Y."/>
            <person name="Zwiers L.-H."/>
            <person name="Turgeon B."/>
            <person name="Goodwin S."/>
            <person name="Spatafora J."/>
            <person name="Crous P."/>
            <person name="Grigoriev I."/>
        </authorList>
    </citation>
    <scope>NUCLEOTIDE SEQUENCE</scope>
    <source>
        <strain evidence="11">CBS 262.69</strain>
    </source>
</reference>
<dbReference type="InterPro" id="IPR008930">
    <property type="entry name" value="Terpenoid_cyclase/PrenylTrfase"/>
</dbReference>
<dbReference type="CDD" id="cd02893">
    <property type="entry name" value="FTase"/>
    <property type="match status" value="1"/>
</dbReference>
<evidence type="ECO:0000256" key="5">
    <source>
        <dbReference type="ARBA" id="ARBA00022679"/>
    </source>
</evidence>
<dbReference type="PANTHER" id="PTHR11774">
    <property type="entry name" value="GERANYLGERANYL TRANSFERASE TYPE BETA SUBUNIT"/>
    <property type="match status" value="1"/>
</dbReference>
<accession>A0A6G1HYP3</accession>
<evidence type="ECO:0000313" key="12">
    <source>
        <dbReference type="Proteomes" id="UP000799640"/>
    </source>
</evidence>
<evidence type="ECO:0000256" key="7">
    <source>
        <dbReference type="ARBA" id="ARBA00022737"/>
    </source>
</evidence>
<evidence type="ECO:0000313" key="11">
    <source>
        <dbReference type="EMBL" id="KAF2400939.1"/>
    </source>
</evidence>
<dbReference type="GO" id="GO:0004660">
    <property type="term" value="F:protein farnesyltransferase activity"/>
    <property type="evidence" value="ECO:0007669"/>
    <property type="project" value="UniProtKB-UniRule"/>
</dbReference>
<organism evidence="11 12">
    <name type="scientific">Trichodelitschia bisporula</name>
    <dbReference type="NCBI Taxonomy" id="703511"/>
    <lineage>
        <taxon>Eukaryota</taxon>
        <taxon>Fungi</taxon>
        <taxon>Dikarya</taxon>
        <taxon>Ascomycota</taxon>
        <taxon>Pezizomycotina</taxon>
        <taxon>Dothideomycetes</taxon>
        <taxon>Dothideomycetes incertae sedis</taxon>
        <taxon>Phaeotrichales</taxon>
        <taxon>Phaeotrichaceae</taxon>
        <taxon>Trichodelitschia</taxon>
    </lineage>
</organism>
<comment type="function">
    <text evidence="9">Catalyzes the transfer of a farnesyl moiety from farnesyl diphosphate to a cysteine at the fourth position from the C-terminus of several proteins. The beta subunit is responsible for peptide-binding.</text>
</comment>
<dbReference type="InterPro" id="IPR045089">
    <property type="entry name" value="PGGT1B-like"/>
</dbReference>
<dbReference type="GO" id="GO:0097354">
    <property type="term" value="P:prenylation"/>
    <property type="evidence" value="ECO:0007669"/>
    <property type="project" value="UniProtKB-UniRule"/>
</dbReference>
<keyword evidence="4 9" id="KW-0637">Prenyltransferase</keyword>
<dbReference type="GO" id="GO:0008270">
    <property type="term" value="F:zinc ion binding"/>
    <property type="evidence" value="ECO:0007669"/>
    <property type="project" value="UniProtKB-UniRule"/>
</dbReference>
<protein>
    <recommendedName>
        <fullName evidence="3 9">Protein farnesyltransferase subunit beta</fullName>
        <shortName evidence="9">FTase-beta</shortName>
        <ecNumber evidence="2 9">2.5.1.58</ecNumber>
    </recommendedName>
</protein>
<sequence length="430" mass="46397">MPQTPSQFTELPPIQDSLITKSSEVELATAKDCLPLLANPEGRLNSFGLPHLNRAGHITFLRSNLEDLLPRGFTAADASRPWMLYWALSGLSMLGDDVTDLRDQVVSTLTPMQNRDGGFGGGHGQLSHLATTYASVLSLVTVGGYAALNLINRKTLWHWLGHMKQGDGGFTMCEGGEKDIRGAYCAMTVISLLNLPNELPPEAPARADGVETFLAKLPEWISSCQTFEGGIAGAPTNEAHGAYAFCALACLSIIAPPNESIRRHIDIPALISWLAYRQCAPEGGFAGRTNKLVDGCYSHWVGGCWTLISAALQSEGSADIWSREGLTRYILCCCQGSAGLRDKPTTYPDGYHSCYVLAGLSAAQNVFKFEVDEKLLGVTPGTAAYGWTTVGQANVPGDEEDRIIPVHPVLVVPFERAAECRGYFESKIGF</sequence>